<evidence type="ECO:0000313" key="6">
    <source>
        <dbReference type="EMBL" id="EFX00149.1"/>
    </source>
</evidence>
<comment type="similarity">
    <text evidence="1">Belongs to the WD repeat mio family.</text>
</comment>
<dbReference type="InParanoid" id="F0XQ54"/>
<dbReference type="GO" id="GO:1904263">
    <property type="term" value="P:positive regulation of TORC1 signaling"/>
    <property type="evidence" value="ECO:0007669"/>
    <property type="project" value="TreeGrafter"/>
</dbReference>
<dbReference type="CDD" id="cd16691">
    <property type="entry name" value="mRING-H2-C3H3C2_Mio"/>
    <property type="match status" value="1"/>
</dbReference>
<evidence type="ECO:0000256" key="3">
    <source>
        <dbReference type="ARBA" id="ARBA00022737"/>
    </source>
</evidence>
<dbReference type="InterPro" id="IPR049092">
    <property type="entry name" value="MIOS_a-sol"/>
</dbReference>
<dbReference type="SUPFAM" id="SSF50978">
    <property type="entry name" value="WD40 repeat-like"/>
    <property type="match status" value="1"/>
</dbReference>
<protein>
    <submittedName>
        <fullName evidence="6">Uncharacterized protein</fullName>
    </submittedName>
</protein>
<organism evidence="7">
    <name type="scientific">Grosmannia clavigera (strain kw1407 / UAMH 11150)</name>
    <name type="common">Blue stain fungus</name>
    <name type="synonym">Graphiocladiella clavigera</name>
    <dbReference type="NCBI Taxonomy" id="655863"/>
    <lineage>
        <taxon>Eukaryota</taxon>
        <taxon>Fungi</taxon>
        <taxon>Dikarya</taxon>
        <taxon>Ascomycota</taxon>
        <taxon>Pezizomycotina</taxon>
        <taxon>Sordariomycetes</taxon>
        <taxon>Sordariomycetidae</taxon>
        <taxon>Ophiostomatales</taxon>
        <taxon>Ophiostomataceae</taxon>
        <taxon>Leptographium</taxon>
    </lineage>
</organism>
<keyword evidence="3" id="KW-0677">Repeat</keyword>
<dbReference type="Gene3D" id="2.130.10.10">
    <property type="entry name" value="YVTN repeat-like/Quinoprotein amine dehydrogenase"/>
    <property type="match status" value="1"/>
</dbReference>
<name>F0XQ54_GROCL</name>
<keyword evidence="7" id="KW-1185">Reference proteome</keyword>
<evidence type="ECO:0000256" key="2">
    <source>
        <dbReference type="ARBA" id="ARBA00022574"/>
    </source>
</evidence>
<sequence length="1135" mass="123324">MDGPETGLVRWSPNAGVDSFLHINLQHRIVQLYVPTGYAKTGRFEYRNLSKHEDFPTLTSFDWAPNIPGLVAVGTPTGVVNLLKIDDNSNAYMELGLKMSRTCQAVSFSTANRLAVGLDRVRSDRCLHIWDVNRLVQSSSRGQDGVGFARDVEPFGEPVEVREPSVSVSSVRFFEDNPNTLVVGIKGQGLRIHDLRDHSVQMPSFQTRCNNNLAIDYADPNYFASSALDNPGIMIWDRRAGNRAMASPQYLDAVDVDELSWGGALWLDRAVSSESEQAMSESKSSVIRSLRYCRDHRGMLGVLSGTGQLKVYETVHEYCSLDMVADRSPELLEVRRTNEMDNQYSDPKRKSERIVSFDFVTIGSPALRPRVLVLRSNGSFGIVEKPSFTAEYPFKLIPWTAPYREGSSYHSMMQLEMDQAAEILGPIALEEALADIPIFAADASAIEAATQTAQKARAAQLSGLETTATTTTTTGDTVSELRTPPAKLPDEFYAATTVAQKLKILRAYSKRHLRPQQSKKGGPAVSTTTAAAAAAAATTTAAEAVTTFSGRADLTESTASLASLASLSGRPLTSQELHESLLSATLVRQGFPSEAQVVLDHVMLLRAKERYLFDSEVNQVVVADDPWLRDVWRWIGDAEAAAKSGGMVAHSLDLSFMGVGSIWLEDLGVKKETRIISSEPLPASFPEAGNWQRAIAAICRRRGLPPYDGVETRRPHHRQLCLEICGWGRPPNNKSDETGERAASFHTMAAAQALFRGDSQQAVRILKMASGEHPELLFVSLALQLMERGGESDGAGGRLLDFDEALASKTDPYLRAISSLIATGGDWMTIAHQTSLPLRERVAVAVRTFDDGQLTAWLRETRVEAVRTGDVEGVVLTGLTDAGVDIWARYVDRFHDVQTAALVTALAAPRYIDDVRCAAWRRAYGAYLQRHRAFFQRAKFEVESTKRSKGTADGRPRLVPPARQIALRCVYCDAQTRLAGAGGPGSVGGVTGGAGGPGGVAPAGAAVVVMPAGGGGGSGSGVSTGSVASSAPPEANNQLRAKLVTAGISCPNCKRHLPRCVVCLEIVGTPRSDRPETSADADTRLTAQFPTFCLQCDHVLHLDHARQWFARHAECPVPECRCRCNFRANPELNYA</sequence>
<accession>F0XQ54</accession>
<dbReference type="eggNOG" id="KOG1008">
    <property type="taxonomic scope" value="Eukaryota"/>
</dbReference>
<dbReference type="HOGENOM" id="CLU_005843_0_0_1"/>
<dbReference type="GO" id="GO:0005737">
    <property type="term" value="C:cytoplasm"/>
    <property type="evidence" value="ECO:0007669"/>
    <property type="project" value="TreeGrafter"/>
</dbReference>
<dbReference type="Proteomes" id="UP000007796">
    <property type="component" value="Unassembled WGS sequence"/>
</dbReference>
<evidence type="ECO:0000256" key="1">
    <source>
        <dbReference type="ARBA" id="ARBA00009713"/>
    </source>
</evidence>
<evidence type="ECO:0000313" key="7">
    <source>
        <dbReference type="Proteomes" id="UP000007796"/>
    </source>
</evidence>
<evidence type="ECO:0000259" key="5">
    <source>
        <dbReference type="Pfam" id="PF21719"/>
    </source>
</evidence>
<dbReference type="Pfam" id="PF21719">
    <property type="entry name" value="MIOS_a-sol"/>
    <property type="match status" value="1"/>
</dbReference>
<dbReference type="InterPro" id="IPR015943">
    <property type="entry name" value="WD40/YVTN_repeat-like_dom_sf"/>
</dbReference>
<dbReference type="GeneID" id="25980664"/>
<feature type="domain" description="GATOR2 complex protein MIO zinc-ribbon like" evidence="4">
    <location>
        <begin position="1048"/>
        <end position="1125"/>
    </location>
</feature>
<dbReference type="FunFam" id="2.130.10.10:FF:001167">
    <property type="entry name" value="Uncharacterized protein"/>
    <property type="match status" value="1"/>
</dbReference>
<keyword evidence="2" id="KW-0853">WD repeat</keyword>
<dbReference type="EMBL" id="GL629801">
    <property type="protein sequence ID" value="EFX00149.1"/>
    <property type="molecule type" value="Genomic_DNA"/>
</dbReference>
<dbReference type="STRING" id="655863.F0XQ54"/>
<dbReference type="InterPro" id="IPR037593">
    <property type="entry name" value="MIOS/Sea4"/>
</dbReference>
<dbReference type="PANTHER" id="PTHR16453">
    <property type="entry name" value="WD40 DOMAIN-CONTAINING PROTEIN MIO FAMILY MEMBER"/>
    <property type="match status" value="1"/>
</dbReference>
<feature type="domain" description="MIOS-like alpha-solenoid" evidence="5">
    <location>
        <begin position="606"/>
        <end position="846"/>
    </location>
</feature>
<dbReference type="OrthoDB" id="341486at2759"/>
<reference evidence="6 7" key="1">
    <citation type="journal article" date="2011" name="Proc. Natl. Acad. Sci. U.S.A.">
        <title>Genome and transcriptome analyses of the mountain pine beetle-fungal symbiont Grosmannia clavigera, a lodgepole pine pathogen.</title>
        <authorList>
            <person name="DiGuistini S."/>
            <person name="Wang Y."/>
            <person name="Liao N.Y."/>
            <person name="Taylor G."/>
            <person name="Tanguay P."/>
            <person name="Feau N."/>
            <person name="Henrissat B."/>
            <person name="Chan S.K."/>
            <person name="Hesse-Orce U."/>
            <person name="Alamouti S.M."/>
            <person name="Tsui C.K.M."/>
            <person name="Docking R.T."/>
            <person name="Levasseur A."/>
            <person name="Haridas S."/>
            <person name="Robertson G."/>
            <person name="Birol I."/>
            <person name="Holt R.A."/>
            <person name="Marra M.A."/>
            <person name="Hamelin R.C."/>
            <person name="Hirst M."/>
            <person name="Jones S.J.M."/>
            <person name="Bohlmann J."/>
            <person name="Breuil C."/>
        </authorList>
    </citation>
    <scope>NUCLEOTIDE SEQUENCE [LARGE SCALE GENOMIC DNA]</scope>
    <source>
        <strain evidence="7">kw1407 / UAMH 11150</strain>
    </source>
</reference>
<dbReference type="Pfam" id="PF17034">
    <property type="entry name" value="zinc_ribbon_16"/>
    <property type="match status" value="1"/>
</dbReference>
<dbReference type="AlphaFoldDB" id="F0XQ54"/>
<dbReference type="RefSeq" id="XP_014169631.1">
    <property type="nucleotide sequence ID" value="XM_014314156.1"/>
</dbReference>
<dbReference type="PANTHER" id="PTHR16453:SF9">
    <property type="entry name" value="GATOR COMPLEX PROTEIN MIOS"/>
    <property type="match status" value="1"/>
</dbReference>
<dbReference type="InterPro" id="IPR036322">
    <property type="entry name" value="WD40_repeat_dom_sf"/>
</dbReference>
<dbReference type="InterPro" id="IPR031488">
    <property type="entry name" value="Zn_ribbon_mio"/>
</dbReference>
<proteinExistence type="inferred from homology"/>
<evidence type="ECO:0000259" key="4">
    <source>
        <dbReference type="Pfam" id="PF17034"/>
    </source>
</evidence>
<gene>
    <name evidence="6" type="ORF">CMQ_7151</name>
</gene>